<organism evidence="1 2">
    <name type="scientific">Araneus ventricosus</name>
    <name type="common">Orbweaver spider</name>
    <name type="synonym">Epeira ventricosa</name>
    <dbReference type="NCBI Taxonomy" id="182803"/>
    <lineage>
        <taxon>Eukaryota</taxon>
        <taxon>Metazoa</taxon>
        <taxon>Ecdysozoa</taxon>
        <taxon>Arthropoda</taxon>
        <taxon>Chelicerata</taxon>
        <taxon>Arachnida</taxon>
        <taxon>Araneae</taxon>
        <taxon>Araneomorphae</taxon>
        <taxon>Entelegynae</taxon>
        <taxon>Araneoidea</taxon>
        <taxon>Araneidae</taxon>
        <taxon>Araneus</taxon>
    </lineage>
</organism>
<proteinExistence type="predicted"/>
<keyword evidence="2" id="KW-1185">Reference proteome</keyword>
<evidence type="ECO:0000313" key="1">
    <source>
        <dbReference type="EMBL" id="GBN95916.1"/>
    </source>
</evidence>
<evidence type="ECO:0000313" key="2">
    <source>
        <dbReference type="Proteomes" id="UP000499080"/>
    </source>
</evidence>
<dbReference type="EMBL" id="BGPR01026317">
    <property type="protein sequence ID" value="GBN95916.1"/>
    <property type="molecule type" value="Genomic_DNA"/>
</dbReference>
<protein>
    <submittedName>
        <fullName evidence="1">Uncharacterized protein</fullName>
    </submittedName>
</protein>
<sequence>MQSAVLRNLLRALSRRRELHTYRREFRMRIEYRWEPVNASLLLSSELLFCLILIVGSKTFDIIGFRVVNMLAWFFWGSSTRKFRAPSPVFAAWQRVSLKTTPQNALRMTTAKAA</sequence>
<accession>A0A4Y2T8W4</accession>
<dbReference type="AlphaFoldDB" id="A0A4Y2T8W4"/>
<dbReference type="Proteomes" id="UP000499080">
    <property type="component" value="Unassembled WGS sequence"/>
</dbReference>
<gene>
    <name evidence="1" type="ORF">AVEN_108560_1</name>
</gene>
<comment type="caution">
    <text evidence="1">The sequence shown here is derived from an EMBL/GenBank/DDBJ whole genome shotgun (WGS) entry which is preliminary data.</text>
</comment>
<name>A0A4Y2T8W4_ARAVE</name>
<reference evidence="1 2" key="1">
    <citation type="journal article" date="2019" name="Sci. Rep.">
        <title>Orb-weaving spider Araneus ventricosus genome elucidates the spidroin gene catalogue.</title>
        <authorList>
            <person name="Kono N."/>
            <person name="Nakamura H."/>
            <person name="Ohtoshi R."/>
            <person name="Moran D.A.P."/>
            <person name="Shinohara A."/>
            <person name="Yoshida Y."/>
            <person name="Fujiwara M."/>
            <person name="Mori M."/>
            <person name="Tomita M."/>
            <person name="Arakawa K."/>
        </authorList>
    </citation>
    <scope>NUCLEOTIDE SEQUENCE [LARGE SCALE GENOMIC DNA]</scope>
</reference>